<feature type="region of interest" description="Disordered" evidence="2">
    <location>
        <begin position="81"/>
        <end position="125"/>
    </location>
</feature>
<dbReference type="PANTHER" id="PTHR43804">
    <property type="entry name" value="LD18447P"/>
    <property type="match status" value="1"/>
</dbReference>
<feature type="domain" description="Prokaryotic-type class I peptide chain release factors" evidence="3">
    <location>
        <begin position="24"/>
        <end position="125"/>
    </location>
</feature>
<dbReference type="InterPro" id="IPR000352">
    <property type="entry name" value="Pep_chain_release_fac_I"/>
</dbReference>
<dbReference type="InterPro" id="IPR045853">
    <property type="entry name" value="Pep_chain_release_fac_I_sf"/>
</dbReference>
<name>A0A7Y2H1E7_UNCEI</name>
<dbReference type="Gene3D" id="3.30.160.20">
    <property type="match status" value="2"/>
</dbReference>
<feature type="compositionally biased region" description="Basic residues" evidence="2">
    <location>
        <begin position="108"/>
        <end position="125"/>
    </location>
</feature>
<dbReference type="EMBL" id="JABDJR010000080">
    <property type="protein sequence ID" value="NNF05573.1"/>
    <property type="molecule type" value="Genomic_DNA"/>
</dbReference>
<evidence type="ECO:0000313" key="4">
    <source>
        <dbReference type="EMBL" id="NNF05573.1"/>
    </source>
</evidence>
<accession>A0A7Y2H1E7</accession>
<comment type="similarity">
    <text evidence="1">Belongs to the prokaryotic/mitochondrial release factor family.</text>
</comment>
<evidence type="ECO:0000256" key="1">
    <source>
        <dbReference type="ARBA" id="ARBA00010835"/>
    </source>
</evidence>
<evidence type="ECO:0000313" key="5">
    <source>
        <dbReference type="Proteomes" id="UP000547674"/>
    </source>
</evidence>
<evidence type="ECO:0000259" key="3">
    <source>
        <dbReference type="Pfam" id="PF00472"/>
    </source>
</evidence>
<protein>
    <submittedName>
        <fullName evidence="4">Peptide chain release factor-like protein</fullName>
    </submittedName>
</protein>
<gene>
    <name evidence="4" type="ORF">HKN21_02320</name>
</gene>
<evidence type="ECO:0000256" key="2">
    <source>
        <dbReference type="SAM" id="MobiDB-lite"/>
    </source>
</evidence>
<dbReference type="GO" id="GO:0003747">
    <property type="term" value="F:translation release factor activity"/>
    <property type="evidence" value="ECO:0007669"/>
    <property type="project" value="InterPro"/>
</dbReference>
<feature type="compositionally biased region" description="Basic residues" evidence="2">
    <location>
        <begin position="90"/>
        <end position="100"/>
    </location>
</feature>
<dbReference type="InterPro" id="IPR050057">
    <property type="entry name" value="Prokaryotic/Mito_RF"/>
</dbReference>
<comment type="caution">
    <text evidence="4">The sequence shown here is derived from an EMBL/GenBank/DDBJ whole genome shotgun (WGS) entry which is preliminary data.</text>
</comment>
<dbReference type="Pfam" id="PF00472">
    <property type="entry name" value="RF-1"/>
    <property type="match status" value="1"/>
</dbReference>
<dbReference type="PANTHER" id="PTHR43804:SF6">
    <property type="entry name" value="CLASS I PEPTIDE CHAIN RELEASE FACTOR"/>
    <property type="match status" value="1"/>
</dbReference>
<reference evidence="4 5" key="1">
    <citation type="submission" date="2020-03" db="EMBL/GenBank/DDBJ databases">
        <title>Metabolic flexibility allows generalist bacteria to become dominant in a frequently disturbed ecosystem.</title>
        <authorList>
            <person name="Chen Y.-J."/>
            <person name="Leung P.M."/>
            <person name="Bay S.K."/>
            <person name="Hugenholtz P."/>
            <person name="Kessler A.J."/>
            <person name="Shelley G."/>
            <person name="Waite D.W."/>
            <person name="Cook P.L."/>
            <person name="Greening C."/>
        </authorList>
    </citation>
    <scope>NUCLEOTIDE SEQUENCE [LARGE SCALE GENOMIC DNA]</scope>
    <source>
        <strain evidence="4">SS_bin_28</strain>
    </source>
</reference>
<proteinExistence type="inferred from homology"/>
<dbReference type="AlphaFoldDB" id="A0A7Y2H1E7"/>
<dbReference type="SUPFAM" id="SSF75620">
    <property type="entry name" value="Release factor"/>
    <property type="match status" value="1"/>
</dbReference>
<dbReference type="Proteomes" id="UP000547674">
    <property type="component" value="Unassembled WGS sequence"/>
</dbReference>
<sequence length="125" mass="14504">MKTRITPAELRDTYKLPESQDELQDECNISVFKSSGPGGQHKNTTMSSVRLYHRPSGLVVIGRRERSQHRNLKDALARLRGKLETLLTPPKKRKRTKPSKAAKEKRLADKRRRSKTKSDRRRIED</sequence>
<organism evidence="4 5">
    <name type="scientific">Eiseniibacteriota bacterium</name>
    <dbReference type="NCBI Taxonomy" id="2212470"/>
    <lineage>
        <taxon>Bacteria</taxon>
        <taxon>Candidatus Eiseniibacteriota</taxon>
    </lineage>
</organism>